<dbReference type="Proteomes" id="UP000694422">
    <property type="component" value="Unplaced"/>
</dbReference>
<evidence type="ECO:0000313" key="2">
    <source>
        <dbReference type="Proteomes" id="UP000694422"/>
    </source>
</evidence>
<accession>A0A8C9QDT9</accession>
<proteinExistence type="predicted"/>
<keyword evidence="2" id="KW-1185">Reference proteome</keyword>
<dbReference type="Gene3D" id="3.30.40.10">
    <property type="entry name" value="Zinc/RING finger domain, C3HC4 (zinc finger)"/>
    <property type="match status" value="1"/>
</dbReference>
<evidence type="ECO:0000313" key="1">
    <source>
        <dbReference type="Ensembl" id="ENSSDAP00000020035.1"/>
    </source>
</evidence>
<dbReference type="SUPFAM" id="SSF57850">
    <property type="entry name" value="RING/U-box"/>
    <property type="match status" value="1"/>
</dbReference>
<reference evidence="1" key="1">
    <citation type="submission" date="2025-08" db="UniProtKB">
        <authorList>
            <consortium name="Ensembl"/>
        </authorList>
    </citation>
    <scope>IDENTIFICATION</scope>
</reference>
<protein>
    <submittedName>
        <fullName evidence="1">Uncharacterized protein</fullName>
    </submittedName>
</protein>
<name>A0A8C9QDT9_SPEDA</name>
<organism evidence="1 2">
    <name type="scientific">Spermophilus dauricus</name>
    <name type="common">Daurian ground squirrel</name>
    <dbReference type="NCBI Taxonomy" id="99837"/>
    <lineage>
        <taxon>Eukaryota</taxon>
        <taxon>Metazoa</taxon>
        <taxon>Chordata</taxon>
        <taxon>Craniata</taxon>
        <taxon>Vertebrata</taxon>
        <taxon>Euteleostomi</taxon>
        <taxon>Mammalia</taxon>
        <taxon>Eutheria</taxon>
        <taxon>Euarchontoglires</taxon>
        <taxon>Glires</taxon>
        <taxon>Rodentia</taxon>
        <taxon>Sciuromorpha</taxon>
        <taxon>Sciuridae</taxon>
        <taxon>Xerinae</taxon>
        <taxon>Marmotini</taxon>
        <taxon>Spermophilus</taxon>
    </lineage>
</organism>
<dbReference type="Ensembl" id="ENSSDAT00000022913.1">
    <property type="protein sequence ID" value="ENSSDAP00000020035.1"/>
    <property type="gene ID" value="ENSSDAG00000018268.1"/>
</dbReference>
<dbReference type="AlphaFoldDB" id="A0A8C9QDT9"/>
<reference evidence="1" key="2">
    <citation type="submission" date="2025-09" db="UniProtKB">
        <authorList>
            <consortium name="Ensembl"/>
        </authorList>
    </citation>
    <scope>IDENTIFICATION</scope>
</reference>
<sequence length="53" mass="6009">MGVAKFLKKPKQQLLCPLCGKPMHEPVQVSTCDHYVCDTSMQEDRSEGVFKCH</sequence>
<dbReference type="InterPro" id="IPR013083">
    <property type="entry name" value="Znf_RING/FYVE/PHD"/>
</dbReference>